<dbReference type="RefSeq" id="WP_239676581.1">
    <property type="nucleotide sequence ID" value="NZ_CP070499.1"/>
</dbReference>
<gene>
    <name evidence="3" type="ORF">JQS43_23655</name>
</gene>
<evidence type="ECO:0000313" key="3">
    <source>
        <dbReference type="EMBL" id="QSB14446.1"/>
    </source>
</evidence>
<dbReference type="Proteomes" id="UP000662857">
    <property type="component" value="Chromosome"/>
</dbReference>
<feature type="transmembrane region" description="Helical" evidence="1">
    <location>
        <begin position="133"/>
        <end position="153"/>
    </location>
</feature>
<keyword evidence="1" id="KW-1133">Transmembrane helix</keyword>
<protein>
    <submittedName>
        <fullName evidence="3">DUF3592 domain-containing protein</fullName>
    </submittedName>
</protein>
<feature type="transmembrane region" description="Helical" evidence="1">
    <location>
        <begin position="159"/>
        <end position="180"/>
    </location>
</feature>
<dbReference type="InterPro" id="IPR021994">
    <property type="entry name" value="DUF3592"/>
</dbReference>
<keyword evidence="4" id="KW-1185">Reference proteome</keyword>
<keyword evidence="1" id="KW-0812">Transmembrane</keyword>
<dbReference type="Pfam" id="PF12158">
    <property type="entry name" value="DUF3592"/>
    <property type="match status" value="1"/>
</dbReference>
<dbReference type="EMBL" id="CP070499">
    <property type="protein sequence ID" value="QSB14446.1"/>
    <property type="molecule type" value="Genomic_DNA"/>
</dbReference>
<name>A0A895YIN5_9ACTN</name>
<dbReference type="KEGG" id="nhy:JQS43_23655"/>
<sequence>MEPLGAVVIATAILGALVLGVRGVVAGRRRAADQFHLAQAGRLVTARVAAVEPMDRSVNRAAGHAVTLSLPTGGGYDRTIRDTSGLGGYVVREGGQVQLRVSPDDPDLYQVEQILGPAGPYPVRAGPAQTSPFGPYLLLIAPVLAAAGLLASWQWGAQILPVLLPVLFLIVGGVLLGSGVRSGRRRRQWTAETTGVVTDVWTERQRSGRGSSLVYAFTVHFFTPDGREVHRRHRDANSVFRPKPQQQVTVRYHPAHPAEFGLAGAGGALNDVMFTIIGAVFVGIAFCTLAVFAGVATSW</sequence>
<organism evidence="3 4">
    <name type="scientific">Natronosporangium hydrolyticum</name>
    <dbReference type="NCBI Taxonomy" id="2811111"/>
    <lineage>
        <taxon>Bacteria</taxon>
        <taxon>Bacillati</taxon>
        <taxon>Actinomycetota</taxon>
        <taxon>Actinomycetes</taxon>
        <taxon>Micromonosporales</taxon>
        <taxon>Micromonosporaceae</taxon>
        <taxon>Natronosporangium</taxon>
    </lineage>
</organism>
<dbReference type="AlphaFoldDB" id="A0A895YIN5"/>
<feature type="domain" description="DUF3592" evidence="2">
    <location>
        <begin position="193"/>
        <end position="260"/>
    </location>
</feature>
<accession>A0A895YIN5</accession>
<proteinExistence type="predicted"/>
<evidence type="ECO:0000259" key="2">
    <source>
        <dbReference type="Pfam" id="PF12158"/>
    </source>
</evidence>
<evidence type="ECO:0000313" key="4">
    <source>
        <dbReference type="Proteomes" id="UP000662857"/>
    </source>
</evidence>
<reference evidence="3" key="1">
    <citation type="submission" date="2021-02" db="EMBL/GenBank/DDBJ databases">
        <title>Natrosporangium hydrolyticum gen. nov., sp. nov, a haloalkaliphilic actinobacterium from a soda solonchak soil.</title>
        <authorList>
            <person name="Sorokin D.Y."/>
            <person name="Khijniak T.V."/>
            <person name="Zakharycheva A.P."/>
            <person name="Boueva O.V."/>
            <person name="Ariskina E.V."/>
            <person name="Hahnke R.L."/>
            <person name="Bunk B."/>
            <person name="Sproer C."/>
            <person name="Schumann P."/>
            <person name="Evtushenko L.I."/>
            <person name="Kublanov I.V."/>
        </authorList>
    </citation>
    <scope>NUCLEOTIDE SEQUENCE</scope>
    <source>
        <strain evidence="3">DSM 106523</strain>
    </source>
</reference>
<feature type="transmembrane region" description="Helical" evidence="1">
    <location>
        <begin position="6"/>
        <end position="25"/>
    </location>
</feature>
<feature type="transmembrane region" description="Helical" evidence="1">
    <location>
        <begin position="272"/>
        <end position="296"/>
    </location>
</feature>
<evidence type="ECO:0000256" key="1">
    <source>
        <dbReference type="SAM" id="Phobius"/>
    </source>
</evidence>
<keyword evidence="1" id="KW-0472">Membrane</keyword>